<dbReference type="PIRSF" id="PIRSF036625">
    <property type="entry name" value="GAF_ANTAR"/>
    <property type="match status" value="1"/>
</dbReference>
<dbReference type="SUPFAM" id="SSF55781">
    <property type="entry name" value="GAF domain-like"/>
    <property type="match status" value="1"/>
</dbReference>
<dbReference type="InterPro" id="IPR012074">
    <property type="entry name" value="GAF_ANTAR"/>
</dbReference>
<gene>
    <name evidence="6" type="ORF">EH165_01325</name>
</gene>
<organism evidence="6 7">
    <name type="scientific">Nakamurella antarctica</name>
    <dbReference type="NCBI Taxonomy" id="1902245"/>
    <lineage>
        <taxon>Bacteria</taxon>
        <taxon>Bacillati</taxon>
        <taxon>Actinomycetota</taxon>
        <taxon>Actinomycetes</taxon>
        <taxon>Nakamurellales</taxon>
        <taxon>Nakamurellaceae</taxon>
        <taxon>Nakamurella</taxon>
    </lineage>
</organism>
<accession>A0A3G8ZIH4</accession>
<keyword evidence="4" id="KW-0804">Transcription</keyword>
<dbReference type="Pfam" id="PF13185">
    <property type="entry name" value="GAF_2"/>
    <property type="match status" value="1"/>
</dbReference>
<feature type="domain" description="ANTAR" evidence="5">
    <location>
        <begin position="161"/>
        <end position="222"/>
    </location>
</feature>
<dbReference type="SMART" id="SM01012">
    <property type="entry name" value="ANTAR"/>
    <property type="match status" value="1"/>
</dbReference>
<dbReference type="KEGG" id="nak:EH165_01325"/>
<dbReference type="Proteomes" id="UP000268084">
    <property type="component" value="Chromosome"/>
</dbReference>
<evidence type="ECO:0000313" key="6">
    <source>
        <dbReference type="EMBL" id="AZI57010.1"/>
    </source>
</evidence>
<sequence>MTRANSVPLAGMMAEAARDLAAQTELDEALKQVSDLALRTVACDRASITLRLPGGNYETFAATDDKAQQADALQYSLNEGPCVDALWNNGYYRVEDVGTDPRWPQWGPQAAELGIHSILSIHLFTSNLPVGALNLYSTRYRTYSDEDVEVAKIVAAHASVAFARIRAEKDLWAAVDSRHLIGQAQGILMGKLNLTAEQAFAVLQRYSQRSNTKLRDVAVKIIDTRALPADSGTASRSST</sequence>
<dbReference type="SUPFAM" id="SSF52172">
    <property type="entry name" value="CheY-like"/>
    <property type="match status" value="1"/>
</dbReference>
<name>A0A3G8ZIH4_9ACTN</name>
<reference evidence="6 7" key="2">
    <citation type="submission" date="2018-12" db="EMBL/GenBank/DDBJ databases">
        <title>Nakamurella antarcticus sp. nov., isolated from Antarctica South Shetland Islands soil.</title>
        <authorList>
            <person name="Peng F."/>
        </authorList>
    </citation>
    <scope>NUCLEOTIDE SEQUENCE [LARGE SCALE GENOMIC DNA]</scope>
    <source>
        <strain evidence="6 7">S14-144</strain>
    </source>
</reference>
<dbReference type="EMBL" id="CP034170">
    <property type="protein sequence ID" value="AZI57010.1"/>
    <property type="molecule type" value="Genomic_DNA"/>
</dbReference>
<dbReference type="GO" id="GO:0016301">
    <property type="term" value="F:kinase activity"/>
    <property type="evidence" value="ECO:0007669"/>
    <property type="project" value="UniProtKB-KW"/>
</dbReference>
<evidence type="ECO:0000256" key="3">
    <source>
        <dbReference type="ARBA" id="ARBA00023015"/>
    </source>
</evidence>
<dbReference type="SMART" id="SM00065">
    <property type="entry name" value="GAF"/>
    <property type="match status" value="1"/>
</dbReference>
<reference evidence="6 7" key="1">
    <citation type="submission" date="2018-11" db="EMBL/GenBank/DDBJ databases">
        <authorList>
            <person name="Da X."/>
        </authorList>
    </citation>
    <scope>NUCLEOTIDE SEQUENCE [LARGE SCALE GENOMIC DNA]</scope>
    <source>
        <strain evidence="6 7">S14-144</strain>
    </source>
</reference>
<evidence type="ECO:0000256" key="4">
    <source>
        <dbReference type="ARBA" id="ARBA00023163"/>
    </source>
</evidence>
<protein>
    <submittedName>
        <fullName evidence="6">ANTAR domain-containing protein</fullName>
    </submittedName>
</protein>
<dbReference type="InterPro" id="IPR036388">
    <property type="entry name" value="WH-like_DNA-bd_sf"/>
</dbReference>
<proteinExistence type="predicted"/>
<dbReference type="InterPro" id="IPR029016">
    <property type="entry name" value="GAF-like_dom_sf"/>
</dbReference>
<dbReference type="Gene3D" id="3.30.450.40">
    <property type="match status" value="1"/>
</dbReference>
<keyword evidence="1" id="KW-0808">Transferase</keyword>
<dbReference type="RefSeq" id="WP_124797695.1">
    <property type="nucleotide sequence ID" value="NZ_CP034170.1"/>
</dbReference>
<evidence type="ECO:0000256" key="1">
    <source>
        <dbReference type="ARBA" id="ARBA00022679"/>
    </source>
</evidence>
<dbReference type="InterPro" id="IPR003018">
    <property type="entry name" value="GAF"/>
</dbReference>
<evidence type="ECO:0000313" key="7">
    <source>
        <dbReference type="Proteomes" id="UP000268084"/>
    </source>
</evidence>
<dbReference type="OrthoDB" id="7466251at2"/>
<keyword evidence="7" id="KW-1185">Reference proteome</keyword>
<dbReference type="PROSITE" id="PS50921">
    <property type="entry name" value="ANTAR"/>
    <property type="match status" value="1"/>
</dbReference>
<dbReference type="Pfam" id="PF03861">
    <property type="entry name" value="ANTAR"/>
    <property type="match status" value="1"/>
</dbReference>
<evidence type="ECO:0000256" key="2">
    <source>
        <dbReference type="ARBA" id="ARBA00022777"/>
    </source>
</evidence>
<dbReference type="GO" id="GO:0003723">
    <property type="term" value="F:RNA binding"/>
    <property type="evidence" value="ECO:0007669"/>
    <property type="project" value="InterPro"/>
</dbReference>
<dbReference type="InterPro" id="IPR011006">
    <property type="entry name" value="CheY-like_superfamily"/>
</dbReference>
<dbReference type="InterPro" id="IPR005561">
    <property type="entry name" value="ANTAR"/>
</dbReference>
<dbReference type="Gene3D" id="1.10.10.10">
    <property type="entry name" value="Winged helix-like DNA-binding domain superfamily/Winged helix DNA-binding domain"/>
    <property type="match status" value="1"/>
</dbReference>
<dbReference type="AlphaFoldDB" id="A0A3G8ZIH4"/>
<keyword evidence="2" id="KW-0418">Kinase</keyword>
<evidence type="ECO:0000259" key="5">
    <source>
        <dbReference type="PROSITE" id="PS50921"/>
    </source>
</evidence>
<keyword evidence="3" id="KW-0805">Transcription regulation</keyword>